<organism evidence="3 4">
    <name type="scientific">Clostridium paridis</name>
    <dbReference type="NCBI Taxonomy" id="2803863"/>
    <lineage>
        <taxon>Bacteria</taxon>
        <taxon>Bacillati</taxon>
        <taxon>Bacillota</taxon>
        <taxon>Clostridia</taxon>
        <taxon>Eubacteriales</taxon>
        <taxon>Clostridiaceae</taxon>
        <taxon>Clostridium</taxon>
    </lineage>
</organism>
<dbReference type="Pfam" id="PF05949">
    <property type="entry name" value="DUF881"/>
    <property type="match status" value="1"/>
</dbReference>
<accession>A0A937K3R0</accession>
<evidence type="ECO:0000313" key="4">
    <source>
        <dbReference type="Proteomes" id="UP000623681"/>
    </source>
</evidence>
<protein>
    <submittedName>
        <fullName evidence="3">DUF881 domain-containing protein</fullName>
    </submittedName>
</protein>
<dbReference type="EMBL" id="JAESWA010000017">
    <property type="protein sequence ID" value="MBL4931049.1"/>
    <property type="molecule type" value="Genomic_DNA"/>
</dbReference>
<evidence type="ECO:0000256" key="1">
    <source>
        <dbReference type="ARBA" id="ARBA00009108"/>
    </source>
</evidence>
<dbReference type="Proteomes" id="UP000623681">
    <property type="component" value="Unassembled WGS sequence"/>
</dbReference>
<feature type="coiled-coil region" evidence="2">
    <location>
        <begin position="41"/>
        <end position="75"/>
    </location>
</feature>
<keyword evidence="2" id="KW-0175">Coiled coil</keyword>
<dbReference type="AlphaFoldDB" id="A0A937K3R0"/>
<keyword evidence="4" id="KW-1185">Reference proteome</keyword>
<name>A0A937K3R0_9CLOT</name>
<evidence type="ECO:0000313" key="3">
    <source>
        <dbReference type="EMBL" id="MBL4931049.1"/>
    </source>
</evidence>
<proteinExistence type="inferred from homology"/>
<reference evidence="3" key="1">
    <citation type="submission" date="2021-01" db="EMBL/GenBank/DDBJ databases">
        <title>Genome public.</title>
        <authorList>
            <person name="Liu C."/>
            <person name="Sun Q."/>
        </authorList>
    </citation>
    <scope>NUCLEOTIDE SEQUENCE</scope>
    <source>
        <strain evidence="3">YIM B02565</strain>
    </source>
</reference>
<dbReference type="InterPro" id="IPR010273">
    <property type="entry name" value="DUF881"/>
</dbReference>
<gene>
    <name evidence="3" type="ORF">JK634_04465</name>
</gene>
<dbReference type="PANTHER" id="PTHR37313:SF2">
    <property type="entry name" value="UPF0749 PROTEIN YLXX"/>
    <property type="match status" value="1"/>
</dbReference>
<sequence>MKKIYSQLAVAVVCALLGFLLSYQFKLISNKEKSTQQNYNQTDVLAEIEQLKKERDDANKRNGDLQDQLKKIEDASTNSSNLDKQLKKDLDDTRMITGSIDVKGTGITLYINPKKDIFSTQNDMGNTALGETDLVHIVNNLLYAGAEAIAINDYRITPQTGIKFSNNYIWIGSEGKVDPKTEIVVKAVGDKAKLQSILNFGGTLEVGSLHNYNKKIVPEDEIVINKSTKGLNTNFIKPVK</sequence>
<dbReference type="PANTHER" id="PTHR37313">
    <property type="entry name" value="UPF0749 PROTEIN RV1825"/>
    <property type="match status" value="1"/>
</dbReference>
<evidence type="ECO:0000256" key="2">
    <source>
        <dbReference type="SAM" id="Coils"/>
    </source>
</evidence>
<comment type="caution">
    <text evidence="3">The sequence shown here is derived from an EMBL/GenBank/DDBJ whole genome shotgun (WGS) entry which is preliminary data.</text>
</comment>
<comment type="similarity">
    <text evidence="1">Belongs to the UPF0749 family.</text>
</comment>
<dbReference type="Gene3D" id="3.30.70.1880">
    <property type="entry name" value="Protein of unknown function DUF881"/>
    <property type="match status" value="1"/>
</dbReference>
<dbReference type="RefSeq" id="WP_202766423.1">
    <property type="nucleotide sequence ID" value="NZ_JAESWA010000017.1"/>
</dbReference>